<evidence type="ECO:0000259" key="10">
    <source>
        <dbReference type="PROSITE" id="PS50157"/>
    </source>
</evidence>
<keyword evidence="8" id="KW-0175">Coiled coil</keyword>
<feature type="compositionally biased region" description="Polar residues" evidence="9">
    <location>
        <begin position="64"/>
        <end position="75"/>
    </location>
</feature>
<dbReference type="Gene3D" id="3.30.160.60">
    <property type="entry name" value="Classic Zinc Finger"/>
    <property type="match status" value="3"/>
</dbReference>
<gene>
    <name evidence="11" type="ORF">CCH79_00017482</name>
</gene>
<dbReference type="FunFam" id="3.30.160.60:FF:000516">
    <property type="entry name" value="zinc finger protein 771"/>
    <property type="match status" value="1"/>
</dbReference>
<dbReference type="Proteomes" id="UP000250572">
    <property type="component" value="Unassembled WGS sequence"/>
</dbReference>
<feature type="non-terminal residue" evidence="11">
    <location>
        <position position="370"/>
    </location>
</feature>
<dbReference type="EMBL" id="NHOQ01002480">
    <property type="protein sequence ID" value="PWA16672.1"/>
    <property type="molecule type" value="Genomic_DNA"/>
</dbReference>
<evidence type="ECO:0000256" key="1">
    <source>
        <dbReference type="ARBA" id="ARBA00004123"/>
    </source>
</evidence>
<evidence type="ECO:0000256" key="4">
    <source>
        <dbReference type="ARBA" id="ARBA00022771"/>
    </source>
</evidence>
<accession>A0A315VCG8</accession>
<dbReference type="InterPro" id="IPR013087">
    <property type="entry name" value="Znf_C2H2_type"/>
</dbReference>
<feature type="region of interest" description="Disordered" evidence="9">
    <location>
        <begin position="64"/>
        <end position="98"/>
    </location>
</feature>
<dbReference type="FunFam" id="3.30.160.60:FF:001498">
    <property type="entry name" value="Zinc finger protein 404"/>
    <property type="match status" value="1"/>
</dbReference>
<dbReference type="SUPFAM" id="SSF57667">
    <property type="entry name" value="beta-beta-alpha zinc fingers"/>
    <property type="match status" value="2"/>
</dbReference>
<name>A0A315VCG8_GAMAF</name>
<keyword evidence="6" id="KW-0539">Nucleus</keyword>
<evidence type="ECO:0000256" key="5">
    <source>
        <dbReference type="ARBA" id="ARBA00022833"/>
    </source>
</evidence>
<evidence type="ECO:0000313" key="12">
    <source>
        <dbReference type="Proteomes" id="UP000250572"/>
    </source>
</evidence>
<feature type="compositionally biased region" description="Basic and acidic residues" evidence="9">
    <location>
        <begin position="76"/>
        <end position="87"/>
    </location>
</feature>
<evidence type="ECO:0000256" key="3">
    <source>
        <dbReference type="ARBA" id="ARBA00022737"/>
    </source>
</evidence>
<evidence type="ECO:0000256" key="2">
    <source>
        <dbReference type="ARBA" id="ARBA00022723"/>
    </source>
</evidence>
<dbReference type="SMART" id="SM00355">
    <property type="entry name" value="ZnF_C2H2"/>
    <property type="match status" value="3"/>
</dbReference>
<keyword evidence="2" id="KW-0479">Metal-binding</keyword>
<evidence type="ECO:0000313" key="11">
    <source>
        <dbReference type="EMBL" id="PWA16672.1"/>
    </source>
</evidence>
<keyword evidence="4 7" id="KW-0863">Zinc-finger</keyword>
<feature type="domain" description="C2H2-type" evidence="10">
    <location>
        <begin position="277"/>
        <end position="304"/>
    </location>
</feature>
<dbReference type="PROSITE" id="PS00028">
    <property type="entry name" value="ZINC_FINGER_C2H2_1"/>
    <property type="match status" value="3"/>
</dbReference>
<dbReference type="PANTHER" id="PTHR16515">
    <property type="entry name" value="PR DOMAIN ZINC FINGER PROTEIN"/>
    <property type="match status" value="1"/>
</dbReference>
<evidence type="ECO:0000256" key="9">
    <source>
        <dbReference type="SAM" id="MobiDB-lite"/>
    </source>
</evidence>
<reference evidence="11 12" key="1">
    <citation type="journal article" date="2018" name="G3 (Bethesda)">
        <title>A High-Quality Reference Genome for the Invasive Mosquitofish Gambusia affinis Using a Chicago Library.</title>
        <authorList>
            <person name="Hoffberg S.L."/>
            <person name="Troendle N.J."/>
            <person name="Glenn T.C."/>
            <person name="Mahmud O."/>
            <person name="Louha S."/>
            <person name="Chalopin D."/>
            <person name="Bennetzen J.L."/>
            <person name="Mauricio R."/>
        </authorList>
    </citation>
    <scope>NUCLEOTIDE SEQUENCE [LARGE SCALE GENOMIC DNA]</scope>
    <source>
        <strain evidence="11">NE01/NJP1002.9</strain>
        <tissue evidence="11">Muscle</tissue>
    </source>
</reference>
<dbReference type="Pfam" id="PF00096">
    <property type="entry name" value="zf-C2H2"/>
    <property type="match status" value="3"/>
</dbReference>
<evidence type="ECO:0000256" key="7">
    <source>
        <dbReference type="PROSITE-ProRule" id="PRU00042"/>
    </source>
</evidence>
<dbReference type="InterPro" id="IPR036236">
    <property type="entry name" value="Znf_C2H2_sf"/>
</dbReference>
<evidence type="ECO:0000256" key="6">
    <source>
        <dbReference type="ARBA" id="ARBA00023242"/>
    </source>
</evidence>
<comment type="caution">
    <text evidence="11">The sequence shown here is derived from an EMBL/GenBank/DDBJ whole genome shotgun (WGS) entry which is preliminary data.</text>
</comment>
<dbReference type="PANTHER" id="PTHR16515:SF58">
    <property type="entry name" value="ZINC FINGER PROTEIN 22"/>
    <property type="match status" value="1"/>
</dbReference>
<comment type="subcellular location">
    <subcellularLocation>
        <location evidence="1">Nucleus</location>
    </subcellularLocation>
</comment>
<dbReference type="AlphaFoldDB" id="A0A315VCG8"/>
<dbReference type="GO" id="GO:0005634">
    <property type="term" value="C:nucleus"/>
    <property type="evidence" value="ECO:0007669"/>
    <property type="project" value="UniProtKB-SubCell"/>
</dbReference>
<evidence type="ECO:0000256" key="8">
    <source>
        <dbReference type="SAM" id="Coils"/>
    </source>
</evidence>
<dbReference type="FunFam" id="3.30.160.60:FF:000358">
    <property type="entry name" value="zinc finger protein 24"/>
    <property type="match status" value="1"/>
</dbReference>
<feature type="coiled-coil region" evidence="8">
    <location>
        <begin position="4"/>
        <end position="64"/>
    </location>
</feature>
<dbReference type="GO" id="GO:0010468">
    <property type="term" value="P:regulation of gene expression"/>
    <property type="evidence" value="ECO:0007669"/>
    <property type="project" value="TreeGrafter"/>
</dbReference>
<dbReference type="GO" id="GO:0008270">
    <property type="term" value="F:zinc ion binding"/>
    <property type="evidence" value="ECO:0007669"/>
    <property type="project" value="UniProtKB-KW"/>
</dbReference>
<dbReference type="PROSITE" id="PS50157">
    <property type="entry name" value="ZINC_FINGER_C2H2_2"/>
    <property type="match status" value="3"/>
</dbReference>
<feature type="domain" description="C2H2-type" evidence="10">
    <location>
        <begin position="305"/>
        <end position="332"/>
    </location>
</feature>
<keyword evidence="5" id="KW-0862">Zinc</keyword>
<organism evidence="11 12">
    <name type="scientific">Gambusia affinis</name>
    <name type="common">Western mosquitofish</name>
    <name type="synonym">Heterandria affinis</name>
    <dbReference type="NCBI Taxonomy" id="33528"/>
    <lineage>
        <taxon>Eukaryota</taxon>
        <taxon>Metazoa</taxon>
        <taxon>Chordata</taxon>
        <taxon>Craniata</taxon>
        <taxon>Vertebrata</taxon>
        <taxon>Euteleostomi</taxon>
        <taxon>Actinopterygii</taxon>
        <taxon>Neopterygii</taxon>
        <taxon>Teleostei</taxon>
        <taxon>Neoteleostei</taxon>
        <taxon>Acanthomorphata</taxon>
        <taxon>Ovalentaria</taxon>
        <taxon>Atherinomorphae</taxon>
        <taxon>Cyprinodontiformes</taxon>
        <taxon>Poeciliidae</taxon>
        <taxon>Poeciliinae</taxon>
        <taxon>Gambusia</taxon>
    </lineage>
</organism>
<keyword evidence="3" id="KW-0677">Repeat</keyword>
<keyword evidence="12" id="KW-1185">Reference proteome</keyword>
<sequence>MSKLERLNARVAKLLTEAVQEVLELVKETVCEYQQRTFRTQRENESLKRQLQELQASLTKENTGGRLTNVVGSGNRTRDSRVEDRRPPNVGRANLYATGARPTVLSSTKPFLEKTDHADERSQDLLFFQNHQPDETSTESTLISAADLGVKQEQRADYKSGAERCRVTSEEVQALHCATRESDSASSNNVCNSYTGGIQLPAIKTETEQQQEAGCVDLSCSSSKDLGPQAGAERNGLVFVDLNLAPNGRHGVVNGNRAGTVNGRQISLDHVCRSGLHLCVVCGKTFSRVANLRIHQRCHTGEKPYGCVQCGRRFSQAGDLKKHRRVHTGEKPYYCSQCGKSFSRGENLKRHQRIHIGETLQLQQAWTELQ</sequence>
<feature type="domain" description="C2H2-type" evidence="10">
    <location>
        <begin position="333"/>
        <end position="360"/>
    </location>
</feature>
<protein>
    <recommendedName>
        <fullName evidence="10">C2H2-type domain-containing protein</fullName>
    </recommendedName>
</protein>
<proteinExistence type="predicted"/>
<dbReference type="InterPro" id="IPR050331">
    <property type="entry name" value="Zinc_finger"/>
</dbReference>